<dbReference type="InterPro" id="IPR000843">
    <property type="entry name" value="HTH_LacI"/>
</dbReference>
<dbReference type="PANTHER" id="PTHR30146:SF109">
    <property type="entry name" value="HTH-TYPE TRANSCRIPTIONAL REGULATOR GALS"/>
    <property type="match status" value="1"/>
</dbReference>
<dbReference type="GO" id="GO:0000976">
    <property type="term" value="F:transcription cis-regulatory region binding"/>
    <property type="evidence" value="ECO:0007669"/>
    <property type="project" value="TreeGrafter"/>
</dbReference>
<organism evidence="5 6">
    <name type="scientific">Clostridium amylolyticum</name>
    <dbReference type="NCBI Taxonomy" id="1121298"/>
    <lineage>
        <taxon>Bacteria</taxon>
        <taxon>Bacillati</taxon>
        <taxon>Bacillota</taxon>
        <taxon>Clostridia</taxon>
        <taxon>Eubacteriales</taxon>
        <taxon>Clostridiaceae</taxon>
        <taxon>Clostridium</taxon>
    </lineage>
</organism>
<dbReference type="PROSITE" id="PS00356">
    <property type="entry name" value="HTH_LACI_1"/>
    <property type="match status" value="1"/>
</dbReference>
<dbReference type="Proteomes" id="UP000184080">
    <property type="component" value="Unassembled WGS sequence"/>
</dbReference>
<protein>
    <submittedName>
        <fullName evidence="5">Transcriptional regulator, LacI family</fullName>
    </submittedName>
</protein>
<reference evidence="5 6" key="1">
    <citation type="submission" date="2016-11" db="EMBL/GenBank/DDBJ databases">
        <authorList>
            <person name="Jaros S."/>
            <person name="Januszkiewicz K."/>
            <person name="Wedrychowicz H."/>
        </authorList>
    </citation>
    <scope>NUCLEOTIDE SEQUENCE [LARGE SCALE GENOMIC DNA]</scope>
    <source>
        <strain evidence="5 6">DSM 21864</strain>
    </source>
</reference>
<dbReference type="Pfam" id="PF00356">
    <property type="entry name" value="LacI"/>
    <property type="match status" value="1"/>
</dbReference>
<evidence type="ECO:0000256" key="2">
    <source>
        <dbReference type="ARBA" id="ARBA00023125"/>
    </source>
</evidence>
<dbReference type="PROSITE" id="PS50932">
    <property type="entry name" value="HTH_LACI_2"/>
    <property type="match status" value="1"/>
</dbReference>
<dbReference type="RefSeq" id="WP_073005331.1">
    <property type="nucleotide sequence ID" value="NZ_FQZO01000002.1"/>
</dbReference>
<dbReference type="EMBL" id="FQZO01000002">
    <property type="protein sequence ID" value="SHI85712.1"/>
    <property type="molecule type" value="Genomic_DNA"/>
</dbReference>
<dbReference type="InterPro" id="IPR046335">
    <property type="entry name" value="LacI/GalR-like_sensor"/>
</dbReference>
<dbReference type="InterPro" id="IPR010982">
    <property type="entry name" value="Lambda_DNA-bd_dom_sf"/>
</dbReference>
<dbReference type="GO" id="GO:0003700">
    <property type="term" value="F:DNA-binding transcription factor activity"/>
    <property type="evidence" value="ECO:0007669"/>
    <property type="project" value="TreeGrafter"/>
</dbReference>
<dbReference type="CDD" id="cd01392">
    <property type="entry name" value="HTH_LacI"/>
    <property type="match status" value="1"/>
</dbReference>
<dbReference type="Gene3D" id="3.40.50.2300">
    <property type="match status" value="2"/>
</dbReference>
<sequence length="339" mass="38128">MTVTIRDIAKEAKVSPSTVSRVVNDSPLISQETKEKVRAIMKDLNYTPNSIGKQLAKQSSFNIGFLFSTQSKEVLLDTFFYDIIRGVQSVVFANDYDLTICDLNYLKSKQSFLERFVYNKKVDGVILHVSLVNPEVINSLEELGFPYVIVGQTEEDTTWVDIDNSIGGELAVTHLLDKGYKKISFISGTQDESISNHRLEGYKRTLKNKHINLNKDYIVVGEGTEEDGYNHMQELLALENPPDAVICINNYTAIGALRALQEKSLSIPQDIGVLTFDNFPLAPYVNPPLTCVEVDTFELGHVASELLMKKVTSNFQENEQKLLLPKLIQRKSTEKQLSI</sequence>
<evidence type="ECO:0000256" key="1">
    <source>
        <dbReference type="ARBA" id="ARBA00023015"/>
    </source>
</evidence>
<dbReference type="PANTHER" id="PTHR30146">
    <property type="entry name" value="LACI-RELATED TRANSCRIPTIONAL REPRESSOR"/>
    <property type="match status" value="1"/>
</dbReference>
<evidence type="ECO:0000313" key="5">
    <source>
        <dbReference type="EMBL" id="SHI85712.1"/>
    </source>
</evidence>
<keyword evidence="2" id="KW-0238">DNA-binding</keyword>
<proteinExistence type="predicted"/>
<evidence type="ECO:0000259" key="4">
    <source>
        <dbReference type="PROSITE" id="PS50932"/>
    </source>
</evidence>
<dbReference type="Pfam" id="PF13377">
    <property type="entry name" value="Peripla_BP_3"/>
    <property type="match status" value="1"/>
</dbReference>
<accession>A0A1M6EJK8</accession>
<keyword evidence="3" id="KW-0804">Transcription</keyword>
<name>A0A1M6EJK8_9CLOT</name>
<dbReference type="CDD" id="cd06267">
    <property type="entry name" value="PBP1_LacI_sugar_binding-like"/>
    <property type="match status" value="1"/>
</dbReference>
<keyword evidence="6" id="KW-1185">Reference proteome</keyword>
<dbReference type="SUPFAM" id="SSF47413">
    <property type="entry name" value="lambda repressor-like DNA-binding domains"/>
    <property type="match status" value="1"/>
</dbReference>
<dbReference type="PRINTS" id="PR00036">
    <property type="entry name" value="HTHLACI"/>
</dbReference>
<dbReference type="STRING" id="1121298.SAMN05444401_1596"/>
<gene>
    <name evidence="5" type="ORF">SAMN05444401_1596</name>
</gene>
<evidence type="ECO:0000256" key="3">
    <source>
        <dbReference type="ARBA" id="ARBA00023163"/>
    </source>
</evidence>
<dbReference type="SMART" id="SM00354">
    <property type="entry name" value="HTH_LACI"/>
    <property type="match status" value="1"/>
</dbReference>
<dbReference type="OrthoDB" id="9788209at2"/>
<dbReference type="InterPro" id="IPR028082">
    <property type="entry name" value="Peripla_BP_I"/>
</dbReference>
<feature type="domain" description="HTH lacI-type" evidence="4">
    <location>
        <begin position="3"/>
        <end position="57"/>
    </location>
</feature>
<dbReference type="AlphaFoldDB" id="A0A1M6EJK8"/>
<dbReference type="SUPFAM" id="SSF53822">
    <property type="entry name" value="Periplasmic binding protein-like I"/>
    <property type="match status" value="1"/>
</dbReference>
<evidence type="ECO:0000313" key="6">
    <source>
        <dbReference type="Proteomes" id="UP000184080"/>
    </source>
</evidence>
<dbReference type="Gene3D" id="1.10.260.40">
    <property type="entry name" value="lambda repressor-like DNA-binding domains"/>
    <property type="match status" value="1"/>
</dbReference>
<keyword evidence="1" id="KW-0805">Transcription regulation</keyword>